<dbReference type="AlphaFoldDB" id="A0A9N9SWT1"/>
<evidence type="ECO:0000313" key="2">
    <source>
        <dbReference type="Proteomes" id="UP001153709"/>
    </source>
</evidence>
<evidence type="ECO:0000313" key="1">
    <source>
        <dbReference type="EMBL" id="CAG9829887.1"/>
    </source>
</evidence>
<reference evidence="1" key="1">
    <citation type="submission" date="2022-01" db="EMBL/GenBank/DDBJ databases">
        <authorList>
            <person name="King R."/>
        </authorList>
    </citation>
    <scope>NUCLEOTIDE SEQUENCE</scope>
</reference>
<dbReference type="EMBL" id="OU898277">
    <property type="protein sequence ID" value="CAG9829887.1"/>
    <property type="molecule type" value="Genomic_DNA"/>
</dbReference>
<keyword evidence="2" id="KW-1185">Reference proteome</keyword>
<dbReference type="OrthoDB" id="6712663at2759"/>
<accession>A0A9N9SWT1</accession>
<sequence length="131" mass="15436">MQCNTYKENKKLSDKGTKLFPDFLLNMARKQVEVGYNDRDIIIIYLTPCMKVFERFDVSYRYLTCLSDTSRRTNDTARIPDSVETFCSRVLPAVECMTDILDKECSQYPQVKQYTEDNLHANEYACHQKYD</sequence>
<organism evidence="1 2">
    <name type="scientific">Diabrotica balteata</name>
    <name type="common">Banded cucumber beetle</name>
    <dbReference type="NCBI Taxonomy" id="107213"/>
    <lineage>
        <taxon>Eukaryota</taxon>
        <taxon>Metazoa</taxon>
        <taxon>Ecdysozoa</taxon>
        <taxon>Arthropoda</taxon>
        <taxon>Hexapoda</taxon>
        <taxon>Insecta</taxon>
        <taxon>Pterygota</taxon>
        <taxon>Neoptera</taxon>
        <taxon>Endopterygota</taxon>
        <taxon>Coleoptera</taxon>
        <taxon>Polyphaga</taxon>
        <taxon>Cucujiformia</taxon>
        <taxon>Chrysomeloidea</taxon>
        <taxon>Chrysomelidae</taxon>
        <taxon>Galerucinae</taxon>
        <taxon>Diabroticina</taxon>
        <taxon>Diabroticites</taxon>
        <taxon>Diabrotica</taxon>
    </lineage>
</organism>
<gene>
    <name evidence="1" type="ORF">DIABBA_LOCUS3643</name>
</gene>
<name>A0A9N9SWT1_DIABA</name>
<dbReference type="Proteomes" id="UP001153709">
    <property type="component" value="Chromosome 2"/>
</dbReference>
<protein>
    <submittedName>
        <fullName evidence="1">Uncharacterized protein</fullName>
    </submittedName>
</protein>
<proteinExistence type="predicted"/>